<evidence type="ECO:0000256" key="1">
    <source>
        <dbReference type="ARBA" id="ARBA00022679"/>
    </source>
</evidence>
<reference evidence="6 7" key="1">
    <citation type="submission" date="2017-07" db="EMBL/GenBank/DDBJ databases">
        <title>Draft whole genome sequences of clinical Proprionibacteriaceae strains.</title>
        <authorList>
            <person name="Bernier A.-M."/>
            <person name="Bernard K."/>
            <person name="Domingo M.-C."/>
        </authorList>
    </citation>
    <scope>NUCLEOTIDE SEQUENCE [LARGE SCALE GENOMIC DNA]</scope>
    <source>
        <strain evidence="5 6">NML 150081</strain>
        <strain evidence="4 7">NML 160184</strain>
    </source>
</reference>
<evidence type="ECO:0000313" key="5">
    <source>
        <dbReference type="EMBL" id="OYN91195.1"/>
    </source>
</evidence>
<evidence type="ECO:0000313" key="7">
    <source>
        <dbReference type="Proteomes" id="UP000216533"/>
    </source>
</evidence>
<dbReference type="GO" id="GO:0016747">
    <property type="term" value="F:acyltransferase activity, transferring groups other than amino-acyl groups"/>
    <property type="evidence" value="ECO:0007669"/>
    <property type="project" value="InterPro"/>
</dbReference>
<dbReference type="CDD" id="cd04301">
    <property type="entry name" value="NAT_SF"/>
    <property type="match status" value="1"/>
</dbReference>
<dbReference type="PANTHER" id="PTHR43877:SF2">
    <property type="entry name" value="AMINOALKYLPHOSPHONATE N-ACETYLTRANSFERASE-RELATED"/>
    <property type="match status" value="1"/>
</dbReference>
<accession>A0A255ENM2</accession>
<dbReference type="InterPro" id="IPR016181">
    <property type="entry name" value="Acyl_CoA_acyltransferase"/>
</dbReference>
<dbReference type="InterPro" id="IPR000182">
    <property type="entry name" value="GNAT_dom"/>
</dbReference>
<dbReference type="AlphaFoldDB" id="A0A255E510"/>
<proteinExistence type="predicted"/>
<sequence>MPVTDAAADLTIRPAAEADLPVISQLVNLSYRGDSSRVGWTTEADLLAGQRTDVDSLAAEPGTLWVAVLTEDPSDLVGCFRTHVWGEGGEADETATTGAGYIGMVTVRPFHQGAGYGAYLLGEAERILAEAGHDQAVMTVIDARADLIDWYIRHGYRLTDERLPFPMDDPRFGIPLVDHLAFAVLVKDL</sequence>
<comment type="caution">
    <text evidence="4">The sequence shown here is derived from an EMBL/GenBank/DDBJ whole genome shotgun (WGS) entry which is preliminary data.</text>
</comment>
<dbReference type="Proteomes" id="UP000216533">
    <property type="component" value="Unassembled WGS sequence"/>
</dbReference>
<evidence type="ECO:0000313" key="4">
    <source>
        <dbReference type="EMBL" id="OYN86370.1"/>
    </source>
</evidence>
<dbReference type="EMBL" id="NMVI01000018">
    <property type="protein sequence ID" value="OYN86370.1"/>
    <property type="molecule type" value="Genomic_DNA"/>
</dbReference>
<gene>
    <name evidence="5" type="ORF">CGZ91_06990</name>
    <name evidence="4" type="ORF">CGZ92_08410</name>
</gene>
<name>A0A255E510_9ACTN</name>
<keyword evidence="6" id="KW-1185">Reference proteome</keyword>
<protein>
    <submittedName>
        <fullName evidence="4">GNAT family N-acetyltransferase</fullName>
    </submittedName>
</protein>
<dbReference type="PANTHER" id="PTHR43877">
    <property type="entry name" value="AMINOALKYLPHOSPHONATE N-ACETYLTRANSFERASE-RELATED-RELATED"/>
    <property type="match status" value="1"/>
</dbReference>
<dbReference type="OrthoDB" id="119501at2"/>
<dbReference type="PROSITE" id="PS51186">
    <property type="entry name" value="GNAT"/>
    <property type="match status" value="1"/>
</dbReference>
<evidence type="ECO:0000313" key="6">
    <source>
        <dbReference type="Proteomes" id="UP000216300"/>
    </source>
</evidence>
<organism evidence="4 7">
    <name type="scientific">Parenemella sanctibonifatiensis</name>
    <dbReference type="NCBI Taxonomy" id="2016505"/>
    <lineage>
        <taxon>Bacteria</taxon>
        <taxon>Bacillati</taxon>
        <taxon>Actinomycetota</taxon>
        <taxon>Actinomycetes</taxon>
        <taxon>Propionibacteriales</taxon>
        <taxon>Propionibacteriaceae</taxon>
        <taxon>Parenemella</taxon>
    </lineage>
</organism>
<accession>A0A255E510</accession>
<evidence type="ECO:0000259" key="3">
    <source>
        <dbReference type="PROSITE" id="PS51186"/>
    </source>
</evidence>
<dbReference type="SUPFAM" id="SSF55729">
    <property type="entry name" value="Acyl-CoA N-acyltransferases (Nat)"/>
    <property type="match status" value="1"/>
</dbReference>
<dbReference type="Proteomes" id="UP000216300">
    <property type="component" value="Unassembled WGS sequence"/>
</dbReference>
<dbReference type="Gene3D" id="3.40.630.30">
    <property type="match status" value="1"/>
</dbReference>
<keyword evidence="1 4" id="KW-0808">Transferase</keyword>
<dbReference type="InterPro" id="IPR050832">
    <property type="entry name" value="Bact_Acetyltransf"/>
</dbReference>
<evidence type="ECO:0000256" key="2">
    <source>
        <dbReference type="ARBA" id="ARBA00023315"/>
    </source>
</evidence>
<feature type="domain" description="N-acetyltransferase" evidence="3">
    <location>
        <begin position="10"/>
        <end position="181"/>
    </location>
</feature>
<dbReference type="EMBL" id="NMVJ01000006">
    <property type="protein sequence ID" value="OYN91195.1"/>
    <property type="molecule type" value="Genomic_DNA"/>
</dbReference>
<dbReference type="Pfam" id="PF00583">
    <property type="entry name" value="Acetyltransf_1"/>
    <property type="match status" value="1"/>
</dbReference>
<keyword evidence="2" id="KW-0012">Acyltransferase</keyword>